<evidence type="ECO:0000256" key="1">
    <source>
        <dbReference type="ARBA" id="ARBA00007031"/>
    </source>
</evidence>
<dbReference type="GO" id="GO:0008270">
    <property type="term" value="F:zinc ion binding"/>
    <property type="evidence" value="ECO:0007669"/>
    <property type="project" value="InterPro"/>
</dbReference>
<dbReference type="Pfam" id="PF05443">
    <property type="entry name" value="ROS_MUCR"/>
    <property type="match status" value="1"/>
</dbReference>
<accession>A0A5N7MXK4</accession>
<sequence length="163" mass="17713">MSNETPPNYLELAADIVSAFVSNNSVSVADLPNLIGNVHAALWSSSQPTPQRQDAKPTPAISIRKSVTPEYVISLEDGKQYKSLKRHLTRLGLTPEAYREKWGLPHDYSMVAANYAAKRSELAKSFGLGQRRSRAAQAKTAAIDAVKTAPTKAPAKRGRRKAG</sequence>
<dbReference type="GO" id="GO:0003677">
    <property type="term" value="F:DNA binding"/>
    <property type="evidence" value="ECO:0007669"/>
    <property type="project" value="InterPro"/>
</dbReference>
<dbReference type="EMBL" id="VOSK01000692">
    <property type="protein sequence ID" value="MPR31440.1"/>
    <property type="molecule type" value="Genomic_DNA"/>
</dbReference>
<name>A0A5N7MXK4_9HYPH</name>
<dbReference type="AlphaFoldDB" id="A0A5N7MXK4"/>
<dbReference type="Gene3D" id="1.10.10.1550">
    <property type="entry name" value="ROS/MUCR transcriptional regulator protein"/>
    <property type="match status" value="1"/>
</dbReference>
<evidence type="ECO:0000313" key="3">
    <source>
        <dbReference type="EMBL" id="MPR31440.1"/>
    </source>
</evidence>
<dbReference type="InterPro" id="IPR041920">
    <property type="entry name" value="ROS/MUCR_sf"/>
</dbReference>
<comment type="caution">
    <text evidence="3">The sequence shown here is derived from an EMBL/GenBank/DDBJ whole genome shotgun (WGS) entry which is preliminary data.</text>
</comment>
<dbReference type="InterPro" id="IPR008807">
    <property type="entry name" value="ROS_MUCR"/>
</dbReference>
<organism evidence="3 4">
    <name type="scientific">Microvirga tunisiensis</name>
    <dbReference type="NCBI Taxonomy" id="2108360"/>
    <lineage>
        <taxon>Bacteria</taxon>
        <taxon>Pseudomonadati</taxon>
        <taxon>Pseudomonadota</taxon>
        <taxon>Alphaproteobacteria</taxon>
        <taxon>Hyphomicrobiales</taxon>
        <taxon>Methylobacteriaceae</taxon>
        <taxon>Microvirga</taxon>
    </lineage>
</organism>
<feature type="compositionally biased region" description="Basic residues" evidence="2">
    <location>
        <begin position="154"/>
        <end position="163"/>
    </location>
</feature>
<keyword evidence="4" id="KW-1185">Reference proteome</keyword>
<dbReference type="OrthoDB" id="9809693at2"/>
<comment type="similarity">
    <text evidence="1">Belongs to the ros/MucR family.</text>
</comment>
<reference evidence="3 4" key="1">
    <citation type="journal article" date="2019" name="Syst. Appl. Microbiol.">
        <title>Microvirga tunisiensis sp. nov., a root nodule symbiotic bacterium isolated from Lupinus micranthus and L. luteus grown in Northern Tunisia.</title>
        <authorList>
            <person name="Msaddak A."/>
            <person name="Rejili M."/>
            <person name="Duran D."/>
            <person name="Mars M."/>
            <person name="Palacios J.M."/>
            <person name="Ruiz-Argueso T."/>
            <person name="Rey L."/>
            <person name="Imperial J."/>
        </authorList>
    </citation>
    <scope>NUCLEOTIDE SEQUENCE [LARGE SCALE GENOMIC DNA]</scope>
    <source>
        <strain evidence="3 4">Lmie10</strain>
    </source>
</reference>
<evidence type="ECO:0000313" key="4">
    <source>
        <dbReference type="Proteomes" id="UP000403266"/>
    </source>
</evidence>
<dbReference type="Proteomes" id="UP000403266">
    <property type="component" value="Unassembled WGS sequence"/>
</dbReference>
<evidence type="ECO:0000256" key="2">
    <source>
        <dbReference type="SAM" id="MobiDB-lite"/>
    </source>
</evidence>
<protein>
    <submittedName>
        <fullName evidence="3">MucR family transcriptional regulator</fullName>
    </submittedName>
</protein>
<dbReference type="GO" id="GO:0006355">
    <property type="term" value="P:regulation of DNA-templated transcription"/>
    <property type="evidence" value="ECO:0007669"/>
    <property type="project" value="InterPro"/>
</dbReference>
<dbReference type="RefSeq" id="WP_152718591.1">
    <property type="nucleotide sequence ID" value="NZ_VOSJ01000743.1"/>
</dbReference>
<gene>
    <name evidence="3" type="ORF">FS320_42940</name>
</gene>
<proteinExistence type="inferred from homology"/>
<feature type="region of interest" description="Disordered" evidence="2">
    <location>
        <begin position="139"/>
        <end position="163"/>
    </location>
</feature>